<proteinExistence type="predicted"/>
<name>A0A830FHK1_9EURY</name>
<dbReference type="Gene3D" id="3.40.50.1820">
    <property type="entry name" value="alpha/beta hydrolase"/>
    <property type="match status" value="1"/>
</dbReference>
<dbReference type="AlphaFoldDB" id="A0A830FHK1"/>
<reference evidence="2" key="1">
    <citation type="journal article" date="2014" name="Int. J. Syst. Evol. Microbiol.">
        <title>Complete genome sequence of Corynebacterium casei LMG S-19264T (=DSM 44701T), isolated from a smear-ripened cheese.</title>
        <authorList>
            <consortium name="US DOE Joint Genome Institute (JGI-PGF)"/>
            <person name="Walter F."/>
            <person name="Albersmeier A."/>
            <person name="Kalinowski J."/>
            <person name="Ruckert C."/>
        </authorList>
    </citation>
    <scope>NUCLEOTIDE SEQUENCE</scope>
    <source>
        <strain evidence="2">JCM 19596</strain>
    </source>
</reference>
<dbReference type="SUPFAM" id="SSF53474">
    <property type="entry name" value="alpha/beta-Hydrolases"/>
    <property type="match status" value="1"/>
</dbReference>
<feature type="domain" description="AB hydrolase-1" evidence="1">
    <location>
        <begin position="24"/>
        <end position="246"/>
    </location>
</feature>
<dbReference type="Proteomes" id="UP000607197">
    <property type="component" value="Unassembled WGS sequence"/>
</dbReference>
<evidence type="ECO:0000313" key="3">
    <source>
        <dbReference type="Proteomes" id="UP000607197"/>
    </source>
</evidence>
<dbReference type="OrthoDB" id="312142at2157"/>
<dbReference type="PRINTS" id="PR00111">
    <property type="entry name" value="ABHYDROLASE"/>
</dbReference>
<protein>
    <submittedName>
        <fullName evidence="2">Carboxylesterase</fullName>
    </submittedName>
</protein>
<keyword evidence="3" id="KW-1185">Reference proteome</keyword>
<comment type="caution">
    <text evidence="2">The sequence shown here is derived from an EMBL/GenBank/DDBJ whole genome shotgun (WGS) entry which is preliminary data.</text>
</comment>
<dbReference type="PANTHER" id="PTHR46438:SF11">
    <property type="entry name" value="LIPASE-RELATED"/>
    <property type="match status" value="1"/>
</dbReference>
<organism evidence="2 3">
    <name type="scientific">Halocalculus aciditolerans</name>
    <dbReference type="NCBI Taxonomy" id="1383812"/>
    <lineage>
        <taxon>Archaea</taxon>
        <taxon>Methanobacteriati</taxon>
        <taxon>Methanobacteriota</taxon>
        <taxon>Stenosarchaea group</taxon>
        <taxon>Halobacteria</taxon>
        <taxon>Halobacteriales</taxon>
        <taxon>Halobacteriaceae</taxon>
        <taxon>Halocalculus</taxon>
    </lineage>
</organism>
<dbReference type="Pfam" id="PF12697">
    <property type="entry name" value="Abhydrolase_6"/>
    <property type="match status" value="1"/>
</dbReference>
<dbReference type="EMBL" id="BMPG01000001">
    <property type="protein sequence ID" value="GGL53455.1"/>
    <property type="molecule type" value="Genomic_DNA"/>
</dbReference>
<reference evidence="2" key="2">
    <citation type="submission" date="2020-09" db="EMBL/GenBank/DDBJ databases">
        <authorList>
            <person name="Sun Q."/>
            <person name="Ohkuma M."/>
        </authorList>
    </citation>
    <scope>NUCLEOTIDE SEQUENCE</scope>
    <source>
        <strain evidence="2">JCM 19596</strain>
    </source>
</reference>
<sequence length="256" mass="27474">METVTHDGRTTAYRTSTRGDGRRILCVHGSGGTHQIWRAQLGRLAAGRTVAALDLSGHGDSADVDVPPEDAIDAYVDDVAAVADAVDADVLIGNSLGGAVVLSGCLDGRLDPEGAVLVGSGARLAVGQPLREWLAHDFDRAVDFLHEPDRLFHDPDPRLTDASRAAMRDAGRATVERDFLACHNFDARDRLPGLDVPLLALTGDHDTLTPPRFSEYLADHVDRGEWTTLPDAAHLAFLETPDAFNREVDAFLAALD</sequence>
<accession>A0A830FHK1</accession>
<dbReference type="InterPro" id="IPR000073">
    <property type="entry name" value="AB_hydrolase_1"/>
</dbReference>
<dbReference type="RefSeq" id="WP_188976362.1">
    <property type="nucleotide sequence ID" value="NZ_BMPG01000001.1"/>
</dbReference>
<evidence type="ECO:0000313" key="2">
    <source>
        <dbReference type="EMBL" id="GGL53455.1"/>
    </source>
</evidence>
<gene>
    <name evidence="2" type="ORF">GCM10009039_09560</name>
</gene>
<evidence type="ECO:0000259" key="1">
    <source>
        <dbReference type="Pfam" id="PF12697"/>
    </source>
</evidence>
<dbReference type="InterPro" id="IPR029058">
    <property type="entry name" value="AB_hydrolase_fold"/>
</dbReference>
<dbReference type="PANTHER" id="PTHR46438">
    <property type="entry name" value="ALPHA/BETA-HYDROLASES SUPERFAMILY PROTEIN"/>
    <property type="match status" value="1"/>
</dbReference>